<organism evidence="2 3">
    <name type="scientific">Pongo abelii</name>
    <name type="common">Sumatran orangutan</name>
    <name type="synonym">Pongo pygmaeus abelii</name>
    <dbReference type="NCBI Taxonomy" id="9601"/>
    <lineage>
        <taxon>Eukaryota</taxon>
        <taxon>Metazoa</taxon>
        <taxon>Chordata</taxon>
        <taxon>Craniata</taxon>
        <taxon>Vertebrata</taxon>
        <taxon>Euteleostomi</taxon>
        <taxon>Mammalia</taxon>
        <taxon>Eutheria</taxon>
        <taxon>Euarchontoglires</taxon>
        <taxon>Primates</taxon>
        <taxon>Haplorrhini</taxon>
        <taxon>Catarrhini</taxon>
        <taxon>Hominidae</taxon>
        <taxon>Pongo</taxon>
    </lineage>
</organism>
<dbReference type="HOGENOM" id="CLU_1953835_0_0_1"/>
<accession>H2ND75</accession>
<evidence type="ECO:0000313" key="2">
    <source>
        <dbReference type="Ensembl" id="ENSPPYP00000003672.2"/>
    </source>
</evidence>
<evidence type="ECO:0000256" key="1">
    <source>
        <dbReference type="SAM" id="MobiDB-lite"/>
    </source>
</evidence>
<evidence type="ECO:0000313" key="3">
    <source>
        <dbReference type="Proteomes" id="UP000001595"/>
    </source>
</evidence>
<proteinExistence type="predicted"/>
<feature type="region of interest" description="Disordered" evidence="1">
    <location>
        <begin position="1"/>
        <end position="37"/>
    </location>
</feature>
<reference evidence="2" key="3">
    <citation type="submission" date="2025-09" db="UniProtKB">
        <authorList>
            <consortium name="Ensembl"/>
        </authorList>
    </citation>
    <scope>IDENTIFICATION</scope>
</reference>
<dbReference type="OMA" id="PREGLWV"/>
<protein>
    <submittedName>
        <fullName evidence="2">Uncharacterized protein</fullName>
    </submittedName>
</protein>
<feature type="region of interest" description="Disordered" evidence="1">
    <location>
        <begin position="116"/>
        <end position="171"/>
    </location>
</feature>
<reference evidence="2 3" key="1">
    <citation type="submission" date="2008-02" db="EMBL/GenBank/DDBJ databases">
        <title>A 6x draft sequence assembly of the Pongo pygmaeus abelii genome.</title>
        <authorList>
            <person name="Wilson R.K."/>
            <person name="Mardis E."/>
        </authorList>
    </citation>
    <scope>NUCLEOTIDE SEQUENCE [LARGE SCALE GENOMIC DNA]</scope>
</reference>
<dbReference type="Proteomes" id="UP000001595">
    <property type="component" value="Chromosome 11"/>
</dbReference>
<dbReference type="AlphaFoldDB" id="H2ND75"/>
<dbReference type="Ensembl" id="ENSPPYT00000003804.2">
    <property type="protein sequence ID" value="ENSPPYP00000003672.2"/>
    <property type="gene ID" value="ENSPPYG00000003182.2"/>
</dbReference>
<keyword evidence="3" id="KW-1185">Reference proteome</keyword>
<name>H2ND75_PONAB</name>
<sequence>MKPQYSQAPPYCWQQEQNPNLRGGGGAGPLDVPGTRTRPRWARAVTVQALCTEPQNTLNKPPKLRGTDLPWGPVIFKMRKRRHSGALIRPREGLWVSRRARNRPQLPSLANAQNHYIIPPRDPTKRYPHPVVAGAEGPEIGEEAPHTPAPKAMRETEAQEGARSVRRKVAR</sequence>
<reference evidence="2" key="2">
    <citation type="submission" date="2025-08" db="UniProtKB">
        <authorList>
            <consortium name="Ensembl"/>
        </authorList>
    </citation>
    <scope>IDENTIFICATION</scope>
</reference>
<dbReference type="InParanoid" id="H2ND75"/>
<dbReference type="GeneTree" id="ENSGT00500000045299"/>
<dbReference type="eggNOG" id="ENOG502TD10">
    <property type="taxonomic scope" value="Eukaryota"/>
</dbReference>